<dbReference type="AlphaFoldDB" id="A7SVP6"/>
<reference evidence="1 2" key="1">
    <citation type="journal article" date="2007" name="Science">
        <title>Sea anemone genome reveals ancestral eumetazoan gene repertoire and genomic organization.</title>
        <authorList>
            <person name="Putnam N.H."/>
            <person name="Srivastava M."/>
            <person name="Hellsten U."/>
            <person name="Dirks B."/>
            <person name="Chapman J."/>
            <person name="Salamov A."/>
            <person name="Terry A."/>
            <person name="Shapiro H."/>
            <person name="Lindquist E."/>
            <person name="Kapitonov V.V."/>
            <person name="Jurka J."/>
            <person name="Genikhovich G."/>
            <person name="Grigoriev I.V."/>
            <person name="Lucas S.M."/>
            <person name="Steele R.E."/>
            <person name="Finnerty J.R."/>
            <person name="Technau U."/>
            <person name="Martindale M.Q."/>
            <person name="Rokhsar D.S."/>
        </authorList>
    </citation>
    <scope>NUCLEOTIDE SEQUENCE [LARGE SCALE GENOMIC DNA]</scope>
    <source>
        <strain evidence="2">CH2 X CH6</strain>
    </source>
</reference>
<evidence type="ECO:0000313" key="2">
    <source>
        <dbReference type="Proteomes" id="UP000001593"/>
    </source>
</evidence>
<feature type="non-terminal residue" evidence="1">
    <location>
        <position position="1"/>
    </location>
</feature>
<accession>A7SVP6</accession>
<dbReference type="HOGENOM" id="CLU_118269_2_1_1"/>
<dbReference type="EMBL" id="DS469841">
    <property type="protein sequence ID" value="EDO32209.1"/>
    <property type="molecule type" value="Genomic_DNA"/>
</dbReference>
<dbReference type="STRING" id="45351.A7SVP6"/>
<dbReference type="eggNOG" id="KOG1075">
    <property type="taxonomic scope" value="Eukaryota"/>
</dbReference>
<name>A7SVP6_NEMVE</name>
<keyword evidence="2" id="KW-1185">Reference proteome</keyword>
<dbReference type="PANTHER" id="PTHR47510:SF3">
    <property type="entry name" value="ENDO_EXONUCLEASE_PHOSPHATASE DOMAIN-CONTAINING PROTEIN"/>
    <property type="match status" value="1"/>
</dbReference>
<sequence length="86" mass="9763">LRKLTKTKATGLDRIPARILRECSDLIAASLCLIFNRSIISGIFPDEWKSAKVTPLFKNGQRSDINNYRPISVTPIVAKIFERIVY</sequence>
<dbReference type="PANTHER" id="PTHR47510">
    <property type="entry name" value="REVERSE TRANSCRIPTASE DOMAIN-CONTAINING PROTEIN"/>
    <property type="match status" value="1"/>
</dbReference>
<gene>
    <name evidence="1" type="ORF">NEMVEDRAFT_v1g134317</name>
</gene>
<dbReference type="PhylomeDB" id="A7SVP6"/>
<protein>
    <submittedName>
        <fullName evidence="1">Uncharacterized protein</fullName>
    </submittedName>
</protein>
<dbReference type="InParanoid" id="A7SVP6"/>
<dbReference type="Proteomes" id="UP000001593">
    <property type="component" value="Unassembled WGS sequence"/>
</dbReference>
<evidence type="ECO:0000313" key="1">
    <source>
        <dbReference type="EMBL" id="EDO32209.1"/>
    </source>
</evidence>
<organism evidence="1 2">
    <name type="scientific">Nematostella vectensis</name>
    <name type="common">Starlet sea anemone</name>
    <dbReference type="NCBI Taxonomy" id="45351"/>
    <lineage>
        <taxon>Eukaryota</taxon>
        <taxon>Metazoa</taxon>
        <taxon>Cnidaria</taxon>
        <taxon>Anthozoa</taxon>
        <taxon>Hexacorallia</taxon>
        <taxon>Actiniaria</taxon>
        <taxon>Edwardsiidae</taxon>
        <taxon>Nematostella</taxon>
    </lineage>
</organism>
<proteinExistence type="predicted"/>